<keyword evidence="4 9" id="KW-0812">Transmembrane</keyword>
<keyword evidence="7 9" id="KW-1133">Transmembrane helix</keyword>
<dbReference type="InterPro" id="IPR017871">
    <property type="entry name" value="ABC_transporter-like_CS"/>
</dbReference>
<dbReference type="PROSITE" id="PS50929">
    <property type="entry name" value="ABC_TM1F"/>
    <property type="match status" value="1"/>
</dbReference>
<dbReference type="CDD" id="cd18548">
    <property type="entry name" value="ABC_6TM_Tm287_like"/>
    <property type="match status" value="1"/>
</dbReference>
<comment type="subcellular location">
    <subcellularLocation>
        <location evidence="1">Cell membrane</location>
        <topology evidence="1">Multi-pass membrane protein</topology>
    </subcellularLocation>
</comment>
<dbReference type="PANTHER" id="PTHR43394">
    <property type="entry name" value="ATP-DEPENDENT PERMEASE MDL1, MITOCHONDRIAL"/>
    <property type="match status" value="1"/>
</dbReference>
<keyword evidence="3" id="KW-1003">Cell membrane</keyword>
<dbReference type="InterPro" id="IPR039421">
    <property type="entry name" value="Type_1_exporter"/>
</dbReference>
<evidence type="ECO:0000259" key="11">
    <source>
        <dbReference type="PROSITE" id="PS50929"/>
    </source>
</evidence>
<dbReference type="InterPro" id="IPR011527">
    <property type="entry name" value="ABC1_TM_dom"/>
</dbReference>
<dbReference type="Pfam" id="PF00005">
    <property type="entry name" value="ABC_tran"/>
    <property type="match status" value="1"/>
</dbReference>
<dbReference type="GO" id="GO:0015421">
    <property type="term" value="F:ABC-type oligopeptide transporter activity"/>
    <property type="evidence" value="ECO:0007669"/>
    <property type="project" value="TreeGrafter"/>
</dbReference>
<evidence type="ECO:0000256" key="3">
    <source>
        <dbReference type="ARBA" id="ARBA00022475"/>
    </source>
</evidence>
<keyword evidence="2" id="KW-0813">Transport</keyword>
<evidence type="ECO:0000256" key="1">
    <source>
        <dbReference type="ARBA" id="ARBA00004651"/>
    </source>
</evidence>
<sequence>MRSLVRMFRFVRPYRWYAVGALALLLGMVGADLLIPRLTQRIIDQGIAAGNLGVVATTSLAMIGAALLSTLFAVANTILSVRVGQGFAHDVRSAVMRKVQTFSFANLDRLQTGQLIVRTTSDVSMVEMIVAMSLRILTRAPVWVLGSIVLLVLTSRQLAWMLAAFVPVIVLLVVAFVGRARPMFLAVQQQLDRLNTVLQENLAGGRVVKAFVREEHEAARFDRENVALMRKNIEVMTFFAVIGPTMTLLVNLGVVGAVWLGGRAAIGGAMTVGQVVASVNYLTMALFPMMLIAMMMGPLSAAEASASRIREVLEATPDVEERPGAGAWPATERRGARVAFEDVSFSYNGEPVLRGVSLVAEPGETVAILGATGSGKSTLIHLIPRFYDVTAGRVTVDGVDVRELSLLSLRREIGVALQEAVLFTGTVRDNIRFGRPEATDDEVVAAARAAQAHGFIVELPQGYDTVVGERGVNLSGGQRQRIAIARALLVRPRILILDDSTSAVDIETEIKLQDALDRLMAEDHSATRFVVAQRISTVLLADKIVVLDSGRVAAIGTHSTLLRESPIYRDIYASQLGDGEVADGL</sequence>
<name>A0A410FT01_BIPS1</name>
<dbReference type="Gene3D" id="1.20.1560.10">
    <property type="entry name" value="ABC transporter type 1, transmembrane domain"/>
    <property type="match status" value="1"/>
</dbReference>
<feature type="transmembrane region" description="Helical" evidence="9">
    <location>
        <begin position="136"/>
        <end position="153"/>
    </location>
</feature>
<dbReference type="FunFam" id="3.40.50.300:FF:000221">
    <property type="entry name" value="Multidrug ABC transporter ATP-binding protein"/>
    <property type="match status" value="1"/>
</dbReference>
<evidence type="ECO:0000313" key="12">
    <source>
        <dbReference type="EMBL" id="QAA76319.1"/>
    </source>
</evidence>
<evidence type="ECO:0000313" key="13">
    <source>
        <dbReference type="Proteomes" id="UP000287233"/>
    </source>
</evidence>
<dbReference type="AlphaFoldDB" id="A0A410FT01"/>
<dbReference type="PROSITE" id="PS50893">
    <property type="entry name" value="ABC_TRANSPORTER_2"/>
    <property type="match status" value="1"/>
</dbReference>
<dbReference type="InterPro" id="IPR036640">
    <property type="entry name" value="ABC1_TM_sf"/>
</dbReference>
<dbReference type="PANTHER" id="PTHR43394:SF1">
    <property type="entry name" value="ATP-BINDING CASSETTE SUB-FAMILY B MEMBER 10, MITOCHONDRIAL"/>
    <property type="match status" value="1"/>
</dbReference>
<dbReference type="SUPFAM" id="SSF90123">
    <property type="entry name" value="ABC transporter transmembrane region"/>
    <property type="match status" value="1"/>
</dbReference>
<evidence type="ECO:0000256" key="8">
    <source>
        <dbReference type="ARBA" id="ARBA00023136"/>
    </source>
</evidence>
<evidence type="ECO:0000256" key="6">
    <source>
        <dbReference type="ARBA" id="ARBA00022840"/>
    </source>
</evidence>
<feature type="domain" description="ABC transporter" evidence="10">
    <location>
        <begin position="338"/>
        <end position="574"/>
    </location>
</feature>
<keyword evidence="5" id="KW-0547">Nucleotide-binding</keyword>
<protein>
    <submittedName>
        <fullName evidence="12">Heterodimeric efflux ABC transporter, permease/ATP-binding subunit 1</fullName>
    </submittedName>
</protein>
<gene>
    <name evidence="12" type="ORF">BIP78_0553</name>
</gene>
<dbReference type="InterPro" id="IPR027417">
    <property type="entry name" value="P-loop_NTPase"/>
</dbReference>
<evidence type="ECO:0000256" key="9">
    <source>
        <dbReference type="SAM" id="Phobius"/>
    </source>
</evidence>
<dbReference type="Gene3D" id="3.40.50.300">
    <property type="entry name" value="P-loop containing nucleotide triphosphate hydrolases"/>
    <property type="match status" value="1"/>
</dbReference>
<dbReference type="PROSITE" id="PS00211">
    <property type="entry name" value="ABC_TRANSPORTER_1"/>
    <property type="match status" value="1"/>
</dbReference>
<keyword evidence="8 9" id="KW-0472">Membrane</keyword>
<dbReference type="SUPFAM" id="SSF52540">
    <property type="entry name" value="P-loop containing nucleoside triphosphate hydrolases"/>
    <property type="match status" value="1"/>
</dbReference>
<dbReference type="KEGG" id="bih:BIP78_0553"/>
<reference evidence="13" key="1">
    <citation type="submission" date="2018-12" db="EMBL/GenBank/DDBJ databases">
        <title>Complete genome sequence of an uncultured bacterium of the candidate phylum Bipolaricaulota.</title>
        <authorList>
            <person name="Kadnikov V.V."/>
            <person name="Mardanov A.V."/>
            <person name="Beletsky A.V."/>
            <person name="Frank Y.A."/>
            <person name="Karnachuk O.V."/>
            <person name="Ravin N.V."/>
        </authorList>
    </citation>
    <scope>NUCLEOTIDE SEQUENCE [LARGE SCALE GENOMIC DNA]</scope>
</reference>
<feature type="transmembrane region" description="Helical" evidence="9">
    <location>
        <begin position="281"/>
        <end position="301"/>
    </location>
</feature>
<accession>A0A410FT01</accession>
<proteinExistence type="predicted"/>
<dbReference type="GO" id="GO:0005524">
    <property type="term" value="F:ATP binding"/>
    <property type="evidence" value="ECO:0007669"/>
    <property type="project" value="UniProtKB-KW"/>
</dbReference>
<feature type="transmembrane region" description="Helical" evidence="9">
    <location>
        <begin position="238"/>
        <end position="261"/>
    </location>
</feature>
<evidence type="ECO:0000256" key="5">
    <source>
        <dbReference type="ARBA" id="ARBA00022741"/>
    </source>
</evidence>
<dbReference type="InterPro" id="IPR003593">
    <property type="entry name" value="AAA+_ATPase"/>
</dbReference>
<feature type="transmembrane region" description="Helical" evidence="9">
    <location>
        <begin position="47"/>
        <end position="75"/>
    </location>
</feature>
<evidence type="ECO:0000256" key="4">
    <source>
        <dbReference type="ARBA" id="ARBA00022692"/>
    </source>
</evidence>
<dbReference type="InterPro" id="IPR003439">
    <property type="entry name" value="ABC_transporter-like_ATP-bd"/>
</dbReference>
<feature type="domain" description="ABC transmembrane type-1" evidence="11">
    <location>
        <begin position="19"/>
        <end position="301"/>
    </location>
</feature>
<dbReference type="Proteomes" id="UP000287233">
    <property type="component" value="Chromosome"/>
</dbReference>
<organism evidence="12 13">
    <name type="scientific">Bipolaricaulis sibiricus</name>
    <dbReference type="NCBI Taxonomy" id="2501609"/>
    <lineage>
        <taxon>Bacteria</taxon>
        <taxon>Candidatus Bipolaricaulota</taxon>
        <taxon>Candidatus Bipolaricaulia</taxon>
        <taxon>Candidatus Bipolaricaulales</taxon>
        <taxon>Candidatus Bipolaricaulaceae</taxon>
        <taxon>Candidatus Bipolaricaulis</taxon>
    </lineage>
</organism>
<dbReference type="GO" id="GO:0016887">
    <property type="term" value="F:ATP hydrolysis activity"/>
    <property type="evidence" value="ECO:0007669"/>
    <property type="project" value="InterPro"/>
</dbReference>
<dbReference type="SMART" id="SM00382">
    <property type="entry name" value="AAA"/>
    <property type="match status" value="1"/>
</dbReference>
<keyword evidence="6 12" id="KW-0067">ATP-binding</keyword>
<evidence type="ECO:0000259" key="10">
    <source>
        <dbReference type="PROSITE" id="PS50893"/>
    </source>
</evidence>
<dbReference type="EMBL" id="CP034928">
    <property type="protein sequence ID" value="QAA76319.1"/>
    <property type="molecule type" value="Genomic_DNA"/>
</dbReference>
<dbReference type="GO" id="GO:0005886">
    <property type="term" value="C:plasma membrane"/>
    <property type="evidence" value="ECO:0007669"/>
    <property type="project" value="UniProtKB-SubCell"/>
</dbReference>
<dbReference type="Pfam" id="PF00664">
    <property type="entry name" value="ABC_membrane"/>
    <property type="match status" value="1"/>
</dbReference>
<evidence type="ECO:0000256" key="2">
    <source>
        <dbReference type="ARBA" id="ARBA00022448"/>
    </source>
</evidence>
<feature type="transmembrane region" description="Helical" evidence="9">
    <location>
        <begin position="159"/>
        <end position="178"/>
    </location>
</feature>
<evidence type="ECO:0000256" key="7">
    <source>
        <dbReference type="ARBA" id="ARBA00022989"/>
    </source>
</evidence>